<feature type="domain" description="NAD(P)-binding" evidence="2">
    <location>
        <begin position="8"/>
        <end position="153"/>
    </location>
</feature>
<name>A0A939EGN4_9HYPH</name>
<dbReference type="InterPro" id="IPR025695">
    <property type="entry name" value="DoxX-like"/>
</dbReference>
<proteinExistence type="predicted"/>
<feature type="transmembrane region" description="Helical" evidence="1">
    <location>
        <begin position="349"/>
        <end position="374"/>
    </location>
</feature>
<dbReference type="Gene3D" id="3.40.50.720">
    <property type="entry name" value="NAD(P)-binding Rossmann-like Domain"/>
    <property type="match status" value="1"/>
</dbReference>
<feature type="transmembrane region" description="Helical" evidence="1">
    <location>
        <begin position="381"/>
        <end position="399"/>
    </location>
</feature>
<dbReference type="PANTHER" id="PTHR12126">
    <property type="entry name" value="NADH-UBIQUINONE OXIDOREDUCTASE 39 KDA SUBUNIT-RELATED"/>
    <property type="match status" value="1"/>
</dbReference>
<protein>
    <submittedName>
        <fullName evidence="3">SDR family oxidoreductase</fullName>
    </submittedName>
</protein>
<organism evidence="3 4">
    <name type="scientific">Roseibium aggregatum</name>
    <dbReference type="NCBI Taxonomy" id="187304"/>
    <lineage>
        <taxon>Bacteria</taxon>
        <taxon>Pseudomonadati</taxon>
        <taxon>Pseudomonadota</taxon>
        <taxon>Alphaproteobacteria</taxon>
        <taxon>Hyphomicrobiales</taxon>
        <taxon>Stappiaceae</taxon>
        <taxon>Roseibium</taxon>
    </lineage>
</organism>
<dbReference type="EMBL" id="JAEKJZ010000005">
    <property type="protein sequence ID" value="MBN9672633.1"/>
    <property type="molecule type" value="Genomic_DNA"/>
</dbReference>
<dbReference type="GO" id="GO:0044877">
    <property type="term" value="F:protein-containing complex binding"/>
    <property type="evidence" value="ECO:0007669"/>
    <property type="project" value="TreeGrafter"/>
</dbReference>
<evidence type="ECO:0000256" key="1">
    <source>
        <dbReference type="SAM" id="Phobius"/>
    </source>
</evidence>
<dbReference type="Proteomes" id="UP000664096">
    <property type="component" value="Unassembled WGS sequence"/>
</dbReference>
<dbReference type="RefSeq" id="WP_207142493.1">
    <property type="nucleotide sequence ID" value="NZ_JAEKJZ010000005.1"/>
</dbReference>
<reference evidence="3" key="1">
    <citation type="submission" date="2020-12" db="EMBL/GenBank/DDBJ databases">
        <title>Oil enriched cultivation method for isolating marine PHA-producing bacteria.</title>
        <authorList>
            <person name="Zheng W."/>
            <person name="Yu S."/>
            <person name="Huang Y."/>
        </authorList>
    </citation>
    <scope>NUCLEOTIDE SEQUENCE</scope>
    <source>
        <strain evidence="3">SY-2-12</strain>
    </source>
</reference>
<feature type="transmembrane region" description="Helical" evidence="1">
    <location>
        <begin position="311"/>
        <end position="337"/>
    </location>
</feature>
<evidence type="ECO:0000259" key="2">
    <source>
        <dbReference type="Pfam" id="PF13460"/>
    </source>
</evidence>
<keyword evidence="1" id="KW-1133">Transmembrane helix</keyword>
<gene>
    <name evidence="3" type="ORF">JF539_19925</name>
</gene>
<feature type="transmembrane region" description="Helical" evidence="1">
    <location>
        <begin position="411"/>
        <end position="428"/>
    </location>
</feature>
<dbReference type="SUPFAM" id="SSF51735">
    <property type="entry name" value="NAD(P)-binding Rossmann-fold domains"/>
    <property type="match status" value="1"/>
</dbReference>
<comment type="caution">
    <text evidence="3">The sequence shown here is derived from an EMBL/GenBank/DDBJ whole genome shotgun (WGS) entry which is preliminary data.</text>
</comment>
<accession>A0A939EGN4</accession>
<dbReference type="InterPro" id="IPR051207">
    <property type="entry name" value="ComplexI_NDUFA9_subunit"/>
</dbReference>
<keyword evidence="1" id="KW-0472">Membrane</keyword>
<dbReference type="InterPro" id="IPR016040">
    <property type="entry name" value="NAD(P)-bd_dom"/>
</dbReference>
<evidence type="ECO:0000313" key="3">
    <source>
        <dbReference type="EMBL" id="MBN9672633.1"/>
    </source>
</evidence>
<dbReference type="PROSITE" id="PS51257">
    <property type="entry name" value="PROKAR_LIPOPROTEIN"/>
    <property type="match status" value="1"/>
</dbReference>
<sequence>MKKAVVLGAYGFIGGACVRALQEEGFAVLGIGRSVTAAQRAFPDLVWIIRDIASVSAEEWKELLADADVVVNASGALQDGSRDNLTAIHETAVSRVVEALTGSKTRFIQISAAGVSEDAPTGFFRTKARGDRTVVASAIDWIVLRPVLVLGREAYGGTALLRASAALPLIGGKAFPQAKVQTVHVTDLARAVAQAATGSLGSRFVADLAEDQSRTFWELTVGIRSWLGYAPWRAAIAVPAWTVRLIGKGADALGWLGWRSPLRTNALKSLESGITGDPQEWRRRGGTSLKSLEETLRAMPATAQERAFSRVYLILPLAIGCLSLFWLLSGLMGLWSFRAAQSVLTETDVAHGIAGAAVIGGSVIDILLGLGVLWRRWTRPACLGMAAVSLGYLFFGTLLTPELWADPLGPFVKIFPALVLALAVAFLLDER</sequence>
<dbReference type="InterPro" id="IPR036291">
    <property type="entry name" value="NAD(P)-bd_dom_sf"/>
</dbReference>
<dbReference type="Pfam" id="PF13460">
    <property type="entry name" value="NAD_binding_10"/>
    <property type="match status" value="1"/>
</dbReference>
<evidence type="ECO:0000313" key="4">
    <source>
        <dbReference type="Proteomes" id="UP000664096"/>
    </source>
</evidence>
<dbReference type="Pfam" id="PF13781">
    <property type="entry name" value="DoxX_3"/>
    <property type="match status" value="1"/>
</dbReference>
<keyword evidence="1" id="KW-0812">Transmembrane</keyword>
<dbReference type="AlphaFoldDB" id="A0A939EGN4"/>
<dbReference type="PANTHER" id="PTHR12126:SF11">
    <property type="entry name" value="NADH DEHYDROGENASE [UBIQUINONE] 1 ALPHA SUBCOMPLEX SUBUNIT 9, MITOCHONDRIAL"/>
    <property type="match status" value="1"/>
</dbReference>